<gene>
    <name evidence="1" type="ORF">LCGC14_0365150</name>
</gene>
<protein>
    <submittedName>
        <fullName evidence="1">Uncharacterized protein</fullName>
    </submittedName>
</protein>
<reference evidence="1" key="1">
    <citation type="journal article" date="2015" name="Nature">
        <title>Complex archaea that bridge the gap between prokaryotes and eukaryotes.</title>
        <authorList>
            <person name="Spang A."/>
            <person name="Saw J.H."/>
            <person name="Jorgensen S.L."/>
            <person name="Zaremba-Niedzwiedzka K."/>
            <person name="Martijn J."/>
            <person name="Lind A.E."/>
            <person name="van Eijk R."/>
            <person name="Schleper C."/>
            <person name="Guy L."/>
            <person name="Ettema T.J."/>
        </authorList>
    </citation>
    <scope>NUCLEOTIDE SEQUENCE</scope>
</reference>
<dbReference type="AlphaFoldDB" id="A0A0F9WFG3"/>
<name>A0A0F9WFG3_9ZZZZ</name>
<organism evidence="1">
    <name type="scientific">marine sediment metagenome</name>
    <dbReference type="NCBI Taxonomy" id="412755"/>
    <lineage>
        <taxon>unclassified sequences</taxon>
        <taxon>metagenomes</taxon>
        <taxon>ecological metagenomes</taxon>
    </lineage>
</organism>
<proteinExistence type="predicted"/>
<accession>A0A0F9WFG3</accession>
<dbReference type="EMBL" id="LAZR01000286">
    <property type="protein sequence ID" value="KKN77023.1"/>
    <property type="molecule type" value="Genomic_DNA"/>
</dbReference>
<evidence type="ECO:0000313" key="1">
    <source>
        <dbReference type="EMBL" id="KKN77023.1"/>
    </source>
</evidence>
<sequence>MKMFTRKMRRSDTEFLFKCKQNHDFSNFVKGEFGISAPYCKLCRKTHPKNKYLIIDLGELTYI</sequence>
<comment type="caution">
    <text evidence="1">The sequence shown here is derived from an EMBL/GenBank/DDBJ whole genome shotgun (WGS) entry which is preliminary data.</text>
</comment>